<gene>
    <name evidence="1" type="ORF">IM811_015595</name>
</gene>
<accession>A0A8H7KBP0</accession>
<organism evidence="1 2">
    <name type="scientific">Bionectria ochroleuca</name>
    <name type="common">Gliocladium roseum</name>
    <dbReference type="NCBI Taxonomy" id="29856"/>
    <lineage>
        <taxon>Eukaryota</taxon>
        <taxon>Fungi</taxon>
        <taxon>Dikarya</taxon>
        <taxon>Ascomycota</taxon>
        <taxon>Pezizomycotina</taxon>
        <taxon>Sordariomycetes</taxon>
        <taxon>Hypocreomycetidae</taxon>
        <taxon>Hypocreales</taxon>
        <taxon>Bionectriaceae</taxon>
        <taxon>Clonostachys</taxon>
    </lineage>
</organism>
<sequence length="113" mass="13404">MLFRAHLLNFPKSKQKILQCFARRRHHKILGYLQRTFVCMPLTNFGFLGFRQRIIYWVHTVHKSVWEQALPVCYFESAQSLDQLLTSRQCNASLTSIDPNYAYIKDLLRVPTE</sequence>
<dbReference type="AlphaFoldDB" id="A0A8H7KBP0"/>
<evidence type="ECO:0000313" key="1">
    <source>
        <dbReference type="EMBL" id="KAF9749568.1"/>
    </source>
</evidence>
<evidence type="ECO:0000313" key="2">
    <source>
        <dbReference type="Proteomes" id="UP000616885"/>
    </source>
</evidence>
<protein>
    <submittedName>
        <fullName evidence="1">Uncharacterized protein</fullName>
    </submittedName>
</protein>
<proteinExistence type="predicted"/>
<dbReference type="EMBL" id="JADCTT010000007">
    <property type="protein sequence ID" value="KAF9749568.1"/>
    <property type="molecule type" value="Genomic_DNA"/>
</dbReference>
<reference evidence="1" key="1">
    <citation type="submission" date="2020-10" db="EMBL/GenBank/DDBJ databases">
        <title>High-Quality Genome Resource of Clonostachys rosea strain S41 by Oxford Nanopore Long-Read Sequencing.</title>
        <authorList>
            <person name="Wang H."/>
        </authorList>
    </citation>
    <scope>NUCLEOTIDE SEQUENCE</scope>
    <source>
        <strain evidence="1">S41</strain>
    </source>
</reference>
<comment type="caution">
    <text evidence="1">The sequence shown here is derived from an EMBL/GenBank/DDBJ whole genome shotgun (WGS) entry which is preliminary data.</text>
</comment>
<name>A0A8H7KBP0_BIOOC</name>
<dbReference type="Proteomes" id="UP000616885">
    <property type="component" value="Unassembled WGS sequence"/>
</dbReference>